<accession>A0A0F5I746</accession>
<dbReference type="STRING" id="1221996.QY95_00826"/>
<organism evidence="1 2">
    <name type="scientific">Bacillus thermotolerans</name>
    <name type="common">Quasibacillus thermotolerans</name>
    <dbReference type="NCBI Taxonomy" id="1221996"/>
    <lineage>
        <taxon>Bacteria</taxon>
        <taxon>Bacillati</taxon>
        <taxon>Bacillota</taxon>
        <taxon>Bacilli</taxon>
        <taxon>Bacillales</taxon>
        <taxon>Bacillaceae</taxon>
        <taxon>Bacillus</taxon>
    </lineage>
</organism>
<proteinExistence type="predicted"/>
<dbReference type="AlphaFoldDB" id="A0A0F5I746"/>
<dbReference type="Proteomes" id="UP000031563">
    <property type="component" value="Unassembled WGS sequence"/>
</dbReference>
<comment type="caution">
    <text evidence="1">The sequence shown here is derived from an EMBL/GenBank/DDBJ whole genome shotgun (WGS) entry which is preliminary data.</text>
</comment>
<protein>
    <submittedName>
        <fullName evidence="1">Uncharacterized protein</fullName>
    </submittedName>
</protein>
<name>A0A0F5I746_BACTR</name>
<reference evidence="1" key="1">
    <citation type="submission" date="2015-02" db="EMBL/GenBank/DDBJ databases">
        <title>Genome Assembly of Bacillaceae bacterium MTCC 8252.</title>
        <authorList>
            <person name="Verma A."/>
            <person name="Khatri I."/>
            <person name="Mual P."/>
            <person name="Subramanian S."/>
            <person name="Krishnamurthi S."/>
        </authorList>
    </citation>
    <scope>NUCLEOTIDE SEQUENCE [LARGE SCALE GENOMIC DNA]</scope>
    <source>
        <strain evidence="1">MTCC 8252</strain>
    </source>
</reference>
<keyword evidence="2" id="KW-1185">Reference proteome</keyword>
<gene>
    <name evidence="1" type="ORF">QY95_00826</name>
</gene>
<dbReference type="EMBL" id="JWIR02000023">
    <property type="protein sequence ID" value="KKB41346.1"/>
    <property type="molecule type" value="Genomic_DNA"/>
</dbReference>
<evidence type="ECO:0000313" key="2">
    <source>
        <dbReference type="Proteomes" id="UP000031563"/>
    </source>
</evidence>
<evidence type="ECO:0000313" key="1">
    <source>
        <dbReference type="EMBL" id="KKB41346.1"/>
    </source>
</evidence>
<sequence>MQNVCVTKNRKEFCMKKLPTLLYNCREWLGKELENGY</sequence>